<dbReference type="Gene3D" id="3.60.21.10">
    <property type="match status" value="1"/>
</dbReference>
<gene>
    <name evidence="5" type="ORF">OO014_07930</name>
</gene>
<feature type="domain" description="Calcineurin-like phosphoesterase" evidence="4">
    <location>
        <begin position="152"/>
        <end position="320"/>
    </location>
</feature>
<dbReference type="SUPFAM" id="SSF56300">
    <property type="entry name" value="Metallo-dependent phosphatases"/>
    <property type="match status" value="1"/>
</dbReference>
<sequence length="377" mass="40051">MSLFVAVVAVLLALVTWSLHRRLFVTPQWPYAAQLAAAVVLALGWVGIMLGFLIQGGVIDPDGMRWLAWIGMTWLAVFWYLIVGTLVLGLIVLPMRLAGRGDLRRPVLRIGAPVIVVVALGTTAYGLGEAGDPSITPVTITNDLVPEGLDGLRIALITDLHVGPIRDAGFTERVVDLVNAEQPDLVVIAGDIADGKVAQVGSEIEALRRLDAELGVYGVDGNHEVISGEPEKWAHQWHDLGIEVLHNENVTIEAGGGVLSLAGMPDSSGGRTGGSGPDPDAALRGVDPAVFTLLLAHQPRMAELVKGRGVNLQLSGHTHGGQLWPFNWLVRLQQPTLDGLEPVGDVPVLTSRGAGAWGPPVRVLAPPEIPVITLRTR</sequence>
<keyword evidence="3" id="KW-0472">Membrane</keyword>
<organism evidence="5 6">
    <name type="scientific">Intrasporangium calvum</name>
    <dbReference type="NCBI Taxonomy" id="53358"/>
    <lineage>
        <taxon>Bacteria</taxon>
        <taxon>Bacillati</taxon>
        <taxon>Actinomycetota</taxon>
        <taxon>Actinomycetes</taxon>
        <taxon>Micrococcales</taxon>
        <taxon>Intrasporangiaceae</taxon>
        <taxon>Intrasporangium</taxon>
    </lineage>
</organism>
<dbReference type="Pfam" id="PF00149">
    <property type="entry name" value="Metallophos"/>
    <property type="match status" value="1"/>
</dbReference>
<dbReference type="Proteomes" id="UP001150259">
    <property type="component" value="Unassembled WGS sequence"/>
</dbReference>
<keyword evidence="2" id="KW-0378">Hydrolase</keyword>
<evidence type="ECO:0000313" key="5">
    <source>
        <dbReference type="EMBL" id="MDC5697185.1"/>
    </source>
</evidence>
<dbReference type="EMBL" id="JAPFQL010000027">
    <property type="protein sequence ID" value="MDC5697185.1"/>
    <property type="molecule type" value="Genomic_DNA"/>
</dbReference>
<protein>
    <submittedName>
        <fullName evidence="5">Metallophosphoesterase</fullName>
    </submittedName>
</protein>
<dbReference type="PANTHER" id="PTHR31302:SF31">
    <property type="entry name" value="PHOSPHODIESTERASE YAEI"/>
    <property type="match status" value="1"/>
</dbReference>
<evidence type="ECO:0000256" key="1">
    <source>
        <dbReference type="ARBA" id="ARBA00022723"/>
    </source>
</evidence>
<dbReference type="InterPro" id="IPR004843">
    <property type="entry name" value="Calcineurin-like_PHP"/>
</dbReference>
<keyword evidence="1" id="KW-0479">Metal-binding</keyword>
<dbReference type="InterPro" id="IPR051158">
    <property type="entry name" value="Metallophosphoesterase_sf"/>
</dbReference>
<evidence type="ECO:0000259" key="4">
    <source>
        <dbReference type="Pfam" id="PF00149"/>
    </source>
</evidence>
<feature type="transmembrane region" description="Helical" evidence="3">
    <location>
        <begin position="107"/>
        <end position="127"/>
    </location>
</feature>
<accession>A0ABT5GH28</accession>
<reference evidence="5 6" key="1">
    <citation type="submission" date="2022-11" db="EMBL/GenBank/DDBJ databases">
        <title>Anaerobic phenanthrene biodegradation by a DNRA strain PheN6.</title>
        <authorList>
            <person name="Zhang Z."/>
        </authorList>
    </citation>
    <scope>NUCLEOTIDE SEQUENCE [LARGE SCALE GENOMIC DNA]</scope>
    <source>
        <strain evidence="5 6">PheN6</strain>
    </source>
</reference>
<keyword evidence="6" id="KW-1185">Reference proteome</keyword>
<dbReference type="InterPro" id="IPR029052">
    <property type="entry name" value="Metallo-depent_PP-like"/>
</dbReference>
<dbReference type="CDD" id="cd07385">
    <property type="entry name" value="MPP_YkuE_C"/>
    <property type="match status" value="1"/>
</dbReference>
<keyword evidence="3" id="KW-1133">Transmembrane helix</keyword>
<dbReference type="PANTHER" id="PTHR31302">
    <property type="entry name" value="TRANSMEMBRANE PROTEIN WITH METALLOPHOSPHOESTERASE DOMAIN-RELATED"/>
    <property type="match status" value="1"/>
</dbReference>
<evidence type="ECO:0000256" key="3">
    <source>
        <dbReference type="SAM" id="Phobius"/>
    </source>
</evidence>
<name>A0ABT5GH28_9MICO</name>
<evidence type="ECO:0000256" key="2">
    <source>
        <dbReference type="ARBA" id="ARBA00022801"/>
    </source>
</evidence>
<evidence type="ECO:0000313" key="6">
    <source>
        <dbReference type="Proteomes" id="UP001150259"/>
    </source>
</evidence>
<keyword evidence="3" id="KW-0812">Transmembrane</keyword>
<dbReference type="RefSeq" id="WP_272461760.1">
    <property type="nucleotide sequence ID" value="NZ_JAPFQL010000027.1"/>
</dbReference>
<comment type="caution">
    <text evidence="5">The sequence shown here is derived from an EMBL/GenBank/DDBJ whole genome shotgun (WGS) entry which is preliminary data.</text>
</comment>
<feature type="transmembrane region" description="Helical" evidence="3">
    <location>
        <begin position="31"/>
        <end position="54"/>
    </location>
</feature>
<feature type="transmembrane region" description="Helical" evidence="3">
    <location>
        <begin position="66"/>
        <end position="95"/>
    </location>
</feature>
<proteinExistence type="predicted"/>